<feature type="compositionally biased region" description="Basic residues" evidence="6">
    <location>
        <begin position="215"/>
        <end position="237"/>
    </location>
</feature>
<feature type="compositionally biased region" description="Basic and acidic residues" evidence="6">
    <location>
        <begin position="35"/>
        <end position="47"/>
    </location>
</feature>
<comment type="similarity">
    <text evidence="2">Belongs to the EBP2 family.</text>
</comment>
<dbReference type="InterPro" id="IPR008610">
    <property type="entry name" value="Ebp2"/>
</dbReference>
<evidence type="ECO:0000256" key="5">
    <source>
        <dbReference type="ARBA" id="ARBA00023242"/>
    </source>
</evidence>
<keyword evidence="3" id="KW-0690">Ribosome biogenesis</keyword>
<feature type="compositionally biased region" description="Basic and acidic residues" evidence="6">
    <location>
        <begin position="150"/>
        <end position="163"/>
    </location>
</feature>
<proteinExistence type="inferred from homology"/>
<evidence type="ECO:0000256" key="2">
    <source>
        <dbReference type="ARBA" id="ARBA00007336"/>
    </source>
</evidence>
<evidence type="ECO:0000256" key="4">
    <source>
        <dbReference type="ARBA" id="ARBA00023054"/>
    </source>
</evidence>
<feature type="region of interest" description="Disordered" evidence="6">
    <location>
        <begin position="1"/>
        <end position="47"/>
    </location>
</feature>
<name>A0ABQ9XL20_9EUKA</name>
<feature type="region of interest" description="Disordered" evidence="6">
    <location>
        <begin position="189"/>
        <end position="279"/>
    </location>
</feature>
<evidence type="ECO:0000256" key="1">
    <source>
        <dbReference type="ARBA" id="ARBA00004604"/>
    </source>
</evidence>
<evidence type="ECO:0000313" key="8">
    <source>
        <dbReference type="Proteomes" id="UP001281761"/>
    </source>
</evidence>
<protein>
    <submittedName>
        <fullName evidence="7">rRNA-processing protein EBP2</fullName>
    </submittedName>
</protein>
<dbReference type="Proteomes" id="UP001281761">
    <property type="component" value="Unassembled WGS sequence"/>
</dbReference>
<feature type="region of interest" description="Disordered" evidence="6">
    <location>
        <begin position="150"/>
        <end position="177"/>
    </location>
</feature>
<evidence type="ECO:0000256" key="3">
    <source>
        <dbReference type="ARBA" id="ARBA00022517"/>
    </source>
</evidence>
<feature type="compositionally biased region" description="Basic residues" evidence="6">
    <location>
        <begin position="251"/>
        <end position="270"/>
    </location>
</feature>
<evidence type="ECO:0000256" key="6">
    <source>
        <dbReference type="SAM" id="MobiDB-lite"/>
    </source>
</evidence>
<dbReference type="PANTHER" id="PTHR13028:SF0">
    <property type="entry name" value="RRNA-PROCESSING PROTEIN EBP2-RELATED"/>
    <property type="match status" value="1"/>
</dbReference>
<keyword evidence="4" id="KW-0175">Coiled coil</keyword>
<keyword evidence="5" id="KW-0539">Nucleus</keyword>
<feature type="compositionally biased region" description="Acidic residues" evidence="6">
    <location>
        <begin position="1"/>
        <end position="19"/>
    </location>
</feature>
<sequence>MSDSESESASEMLKDDDIDAVSAHSDSDSESSSSDEEKKPRRHHELQDKKLILHRLNEFQQPPNPLETLSFTSSRGISIADVHDDLDREVNFYAQTVENVKVAQIFLTKHKVKWQRPPTEFPPMIKTDEHMGKIKKRLESEKKRLEAIEIKKRNRIQRSETKKLKQQQPQKKPGHDKIRQDFIDQMKAAKDDSFPMQKSKASTKKKGVKPGDKKVTRKREMKNRKFGYGGPKRHAKSNTRESTNDFTPPGQKRRGPPHGSKPHSGRRAPLGKKEAAKARKPKAILKRLELLEASVQRNKTALDALTSIVQKTVSSPMQVSDEIPSIQSLPILVSPPNTTVVENGVFTRTGMRGWSTVLVDHIISKGVYQCTFLLKEKTSKWITFGGFDAEAEFDGINQPLGQGNRDVCSFGLQSGSFECSFI</sequence>
<dbReference type="Pfam" id="PF05890">
    <property type="entry name" value="Ebp2"/>
    <property type="match status" value="1"/>
</dbReference>
<gene>
    <name evidence="7" type="ORF">BLNAU_12933</name>
</gene>
<comment type="caution">
    <text evidence="7">The sequence shown here is derived from an EMBL/GenBank/DDBJ whole genome shotgun (WGS) entry which is preliminary data.</text>
</comment>
<dbReference type="EMBL" id="JARBJD010000108">
    <property type="protein sequence ID" value="KAK2952082.1"/>
    <property type="molecule type" value="Genomic_DNA"/>
</dbReference>
<dbReference type="PANTHER" id="PTHR13028">
    <property type="entry name" value="RRNA PROCESSING PROTEIN EBNA1-BINDING PROTEIN-RELATED"/>
    <property type="match status" value="1"/>
</dbReference>
<comment type="subcellular location">
    <subcellularLocation>
        <location evidence="1">Nucleus</location>
        <location evidence="1">Nucleolus</location>
    </subcellularLocation>
</comment>
<organism evidence="7 8">
    <name type="scientific">Blattamonas nauphoetae</name>
    <dbReference type="NCBI Taxonomy" id="2049346"/>
    <lineage>
        <taxon>Eukaryota</taxon>
        <taxon>Metamonada</taxon>
        <taxon>Preaxostyla</taxon>
        <taxon>Oxymonadida</taxon>
        <taxon>Blattamonas</taxon>
    </lineage>
</organism>
<accession>A0ABQ9XL20</accession>
<reference evidence="7 8" key="1">
    <citation type="journal article" date="2022" name="bioRxiv">
        <title>Genomics of Preaxostyla Flagellates Illuminates Evolutionary Transitions and the Path Towards Mitochondrial Loss.</title>
        <authorList>
            <person name="Novak L.V.F."/>
            <person name="Treitli S.C."/>
            <person name="Pyrih J."/>
            <person name="Halakuc P."/>
            <person name="Pipaliya S.V."/>
            <person name="Vacek V."/>
            <person name="Brzon O."/>
            <person name="Soukal P."/>
            <person name="Eme L."/>
            <person name="Dacks J.B."/>
            <person name="Karnkowska A."/>
            <person name="Elias M."/>
            <person name="Hampl V."/>
        </authorList>
    </citation>
    <scope>NUCLEOTIDE SEQUENCE [LARGE SCALE GENOMIC DNA]</scope>
    <source>
        <strain evidence="7">NAU3</strain>
        <tissue evidence="7">Gut</tissue>
    </source>
</reference>
<evidence type="ECO:0000313" key="7">
    <source>
        <dbReference type="EMBL" id="KAK2952082.1"/>
    </source>
</evidence>
<keyword evidence="8" id="KW-1185">Reference proteome</keyword>